<proteinExistence type="inferred from homology"/>
<reference evidence="10" key="1">
    <citation type="submission" date="2022-10" db="EMBL/GenBank/DDBJ databases">
        <title>The WGS of Solirubrobacter sp. CPCC 204708.</title>
        <authorList>
            <person name="Jiang Z."/>
        </authorList>
    </citation>
    <scope>NUCLEOTIDE SEQUENCE</scope>
    <source>
        <strain evidence="10">CPCC 204708</strain>
    </source>
</reference>
<feature type="transmembrane region" description="Helical" evidence="7">
    <location>
        <begin position="245"/>
        <end position="272"/>
    </location>
</feature>
<evidence type="ECO:0000256" key="1">
    <source>
        <dbReference type="ARBA" id="ARBA00004651"/>
    </source>
</evidence>
<evidence type="ECO:0000256" key="5">
    <source>
        <dbReference type="ARBA" id="ARBA00022989"/>
    </source>
</evidence>
<dbReference type="InterPro" id="IPR035906">
    <property type="entry name" value="MetI-like_sf"/>
</dbReference>
<sequence length="329" mass="36853">MAPTTLQPPPEARSARVLPSRAGRPRRPRRRRNWFAYGLIAPAVTFMVLVHLIPTTGGILLSFKRLNTFTFSRLFDAPWSGLENYRGILFDTANPLHDGFFGAVQNTFVYTFWTVGGTIVGGLAIALLLNRPMRGQRLVRTLMLTPWIVPSFVVAVLWGFMWQSDVGIVNKILVDYTGLLGERPIWLLGENSMWAIVIPSIWRGLPFAMIFFLAGLQAMPQELHEAAAIDGAGPLRRFRYITLPLLRPLIAVQLLFCVIYAAYQFAIPYIMLGSNPGPDADLMMTLIVRQSFSNNLFGFGAAASVLLTLAMCVWVAVWYRAFKRDLEAT</sequence>
<evidence type="ECO:0000256" key="2">
    <source>
        <dbReference type="ARBA" id="ARBA00022448"/>
    </source>
</evidence>
<evidence type="ECO:0000256" key="8">
    <source>
        <dbReference type="SAM" id="MobiDB-lite"/>
    </source>
</evidence>
<feature type="transmembrane region" description="Helical" evidence="7">
    <location>
        <begin position="141"/>
        <end position="161"/>
    </location>
</feature>
<evidence type="ECO:0000259" key="9">
    <source>
        <dbReference type="PROSITE" id="PS50928"/>
    </source>
</evidence>
<dbReference type="Proteomes" id="UP001147700">
    <property type="component" value="Unassembled WGS sequence"/>
</dbReference>
<dbReference type="SUPFAM" id="SSF161098">
    <property type="entry name" value="MetI-like"/>
    <property type="match status" value="1"/>
</dbReference>
<dbReference type="Pfam" id="PF00528">
    <property type="entry name" value="BPD_transp_1"/>
    <property type="match status" value="1"/>
</dbReference>
<feature type="transmembrane region" description="Helical" evidence="7">
    <location>
        <begin position="193"/>
        <end position="214"/>
    </location>
</feature>
<feature type="domain" description="ABC transmembrane type-1" evidence="9">
    <location>
        <begin position="104"/>
        <end position="318"/>
    </location>
</feature>
<feature type="compositionally biased region" description="Pro residues" evidence="8">
    <location>
        <begin position="1"/>
        <end position="11"/>
    </location>
</feature>
<dbReference type="PANTHER" id="PTHR30193:SF37">
    <property type="entry name" value="INNER MEMBRANE ABC TRANSPORTER PERMEASE PROTEIN YCJO"/>
    <property type="match status" value="1"/>
</dbReference>
<keyword evidence="11" id="KW-1185">Reference proteome</keyword>
<name>A0ABT4RJ45_9ACTN</name>
<keyword evidence="3" id="KW-1003">Cell membrane</keyword>
<comment type="subcellular location">
    <subcellularLocation>
        <location evidence="1 7">Cell membrane</location>
        <topology evidence="1 7">Multi-pass membrane protein</topology>
    </subcellularLocation>
</comment>
<evidence type="ECO:0000313" key="10">
    <source>
        <dbReference type="EMBL" id="MDA0138570.1"/>
    </source>
</evidence>
<evidence type="ECO:0000256" key="4">
    <source>
        <dbReference type="ARBA" id="ARBA00022692"/>
    </source>
</evidence>
<keyword evidence="4 7" id="KW-0812">Transmembrane</keyword>
<dbReference type="Gene3D" id="1.10.3720.10">
    <property type="entry name" value="MetI-like"/>
    <property type="match status" value="1"/>
</dbReference>
<dbReference type="CDD" id="cd06261">
    <property type="entry name" value="TM_PBP2"/>
    <property type="match status" value="1"/>
</dbReference>
<accession>A0ABT4RJ45</accession>
<evidence type="ECO:0000256" key="7">
    <source>
        <dbReference type="RuleBase" id="RU363032"/>
    </source>
</evidence>
<dbReference type="InterPro" id="IPR000515">
    <property type="entry name" value="MetI-like"/>
</dbReference>
<organism evidence="10 11">
    <name type="scientific">Solirubrobacter deserti</name>
    <dbReference type="NCBI Taxonomy" id="2282478"/>
    <lineage>
        <taxon>Bacteria</taxon>
        <taxon>Bacillati</taxon>
        <taxon>Actinomycetota</taxon>
        <taxon>Thermoleophilia</taxon>
        <taxon>Solirubrobacterales</taxon>
        <taxon>Solirubrobacteraceae</taxon>
        <taxon>Solirubrobacter</taxon>
    </lineage>
</organism>
<dbReference type="PANTHER" id="PTHR30193">
    <property type="entry name" value="ABC TRANSPORTER PERMEASE PROTEIN"/>
    <property type="match status" value="1"/>
</dbReference>
<feature type="transmembrane region" description="Helical" evidence="7">
    <location>
        <begin position="34"/>
        <end position="53"/>
    </location>
</feature>
<keyword evidence="5 7" id="KW-1133">Transmembrane helix</keyword>
<evidence type="ECO:0000313" key="11">
    <source>
        <dbReference type="Proteomes" id="UP001147700"/>
    </source>
</evidence>
<dbReference type="PROSITE" id="PS50928">
    <property type="entry name" value="ABC_TM1"/>
    <property type="match status" value="1"/>
</dbReference>
<keyword evidence="2 7" id="KW-0813">Transport</keyword>
<dbReference type="InterPro" id="IPR051393">
    <property type="entry name" value="ABC_transporter_permease"/>
</dbReference>
<dbReference type="RefSeq" id="WP_202955252.1">
    <property type="nucleotide sequence ID" value="NZ_JAPCID010000017.1"/>
</dbReference>
<keyword evidence="6 7" id="KW-0472">Membrane</keyword>
<feature type="region of interest" description="Disordered" evidence="8">
    <location>
        <begin position="1"/>
        <end position="26"/>
    </location>
</feature>
<comment type="caution">
    <text evidence="10">The sequence shown here is derived from an EMBL/GenBank/DDBJ whole genome shotgun (WGS) entry which is preliminary data.</text>
</comment>
<evidence type="ECO:0000256" key="3">
    <source>
        <dbReference type="ARBA" id="ARBA00022475"/>
    </source>
</evidence>
<evidence type="ECO:0000256" key="6">
    <source>
        <dbReference type="ARBA" id="ARBA00023136"/>
    </source>
</evidence>
<protein>
    <submittedName>
        <fullName evidence="10">Sugar ABC transporter permease</fullName>
    </submittedName>
</protein>
<comment type="similarity">
    <text evidence="7">Belongs to the binding-protein-dependent transport system permease family.</text>
</comment>
<gene>
    <name evidence="10" type="ORF">OJ962_13790</name>
</gene>
<dbReference type="EMBL" id="JAPCID010000017">
    <property type="protein sequence ID" value="MDA0138570.1"/>
    <property type="molecule type" value="Genomic_DNA"/>
</dbReference>
<feature type="transmembrane region" description="Helical" evidence="7">
    <location>
        <begin position="108"/>
        <end position="129"/>
    </location>
</feature>
<feature type="transmembrane region" description="Helical" evidence="7">
    <location>
        <begin position="292"/>
        <end position="319"/>
    </location>
</feature>